<dbReference type="InterPro" id="IPR000515">
    <property type="entry name" value="MetI-like"/>
</dbReference>
<dbReference type="RefSeq" id="WP_190921148.1">
    <property type="nucleotide sequence ID" value="NZ_JACXIZ010000050.1"/>
</dbReference>
<dbReference type="SUPFAM" id="SSF161098">
    <property type="entry name" value="MetI-like"/>
    <property type="match status" value="1"/>
</dbReference>
<dbReference type="CDD" id="cd06261">
    <property type="entry name" value="TM_PBP2"/>
    <property type="match status" value="1"/>
</dbReference>
<dbReference type="EMBL" id="JACXIZ010000050">
    <property type="protein sequence ID" value="MBD2848045.1"/>
    <property type="molecule type" value="Genomic_DNA"/>
</dbReference>
<organism evidence="9 10">
    <name type="scientific">Paenibacillus sabuli</name>
    <dbReference type="NCBI Taxonomy" id="2772509"/>
    <lineage>
        <taxon>Bacteria</taxon>
        <taxon>Bacillati</taxon>
        <taxon>Bacillota</taxon>
        <taxon>Bacilli</taxon>
        <taxon>Bacillales</taxon>
        <taxon>Paenibacillaceae</taxon>
        <taxon>Paenibacillus</taxon>
    </lineage>
</organism>
<feature type="transmembrane region" description="Helical" evidence="7">
    <location>
        <begin position="260"/>
        <end position="277"/>
    </location>
</feature>
<protein>
    <submittedName>
        <fullName evidence="9">Carbohydrate ABC transporter permease</fullName>
    </submittedName>
</protein>
<keyword evidence="3" id="KW-1003">Cell membrane</keyword>
<dbReference type="GO" id="GO:0055085">
    <property type="term" value="P:transmembrane transport"/>
    <property type="evidence" value="ECO:0007669"/>
    <property type="project" value="InterPro"/>
</dbReference>
<evidence type="ECO:0000256" key="7">
    <source>
        <dbReference type="SAM" id="Phobius"/>
    </source>
</evidence>
<dbReference type="PANTHER" id="PTHR43744">
    <property type="entry name" value="ABC TRANSPORTER PERMEASE PROTEIN MG189-RELATED-RELATED"/>
    <property type="match status" value="1"/>
</dbReference>
<sequence length="292" mass="32655">MTYRSTAYRIFTYCNNTFIVLLALLCLLPLIHVLAVSFSGRAAADANLVTFWPIDFTLEGYRMTLGNGSFVGSILISIQRVVLGTGVSMALILLSAYALSKESAQFRGRNAWAWFFVFTMLFNGGLVPTYILVRNVGLMDSIWALVLPNAVNVFNMILMLNFFRTSVPKSLEEAAFMDGAGHFRTLLSIYLPISLPSLATISLFTIVFHWNSWFDGLIYLMDKERYPLSTLLQTIVVQLDFSAITSAEDLMALSNRTVKSAQIFIATIPIVLVYPFLQRYFVKGIVVGSVKE</sequence>
<evidence type="ECO:0000313" key="9">
    <source>
        <dbReference type="EMBL" id="MBD2848045.1"/>
    </source>
</evidence>
<comment type="caution">
    <text evidence="9">The sequence shown here is derived from an EMBL/GenBank/DDBJ whole genome shotgun (WGS) entry which is preliminary data.</text>
</comment>
<dbReference type="InterPro" id="IPR035906">
    <property type="entry name" value="MetI-like_sf"/>
</dbReference>
<evidence type="ECO:0000256" key="4">
    <source>
        <dbReference type="ARBA" id="ARBA00022692"/>
    </source>
</evidence>
<comment type="subcellular location">
    <subcellularLocation>
        <location evidence="1">Cell membrane</location>
        <topology evidence="1">Multi-pass membrane protein</topology>
    </subcellularLocation>
</comment>
<keyword evidence="10" id="KW-1185">Reference proteome</keyword>
<keyword evidence="2" id="KW-0813">Transport</keyword>
<gene>
    <name evidence="9" type="ORF">IDH44_22850</name>
</gene>
<keyword evidence="5 7" id="KW-1133">Transmembrane helix</keyword>
<feature type="transmembrane region" description="Helical" evidence="7">
    <location>
        <begin position="143"/>
        <end position="163"/>
    </location>
</feature>
<dbReference type="GO" id="GO:0005886">
    <property type="term" value="C:plasma membrane"/>
    <property type="evidence" value="ECO:0007669"/>
    <property type="project" value="UniProtKB-SubCell"/>
</dbReference>
<feature type="transmembrane region" description="Helical" evidence="7">
    <location>
        <begin position="111"/>
        <end position="131"/>
    </location>
</feature>
<name>A0A927BYF7_9BACL</name>
<accession>A0A927BYF7</accession>
<feature type="transmembrane region" description="Helical" evidence="7">
    <location>
        <begin position="183"/>
        <end position="210"/>
    </location>
</feature>
<evidence type="ECO:0000259" key="8">
    <source>
        <dbReference type="PROSITE" id="PS50928"/>
    </source>
</evidence>
<keyword evidence="6 7" id="KW-0472">Membrane</keyword>
<evidence type="ECO:0000256" key="6">
    <source>
        <dbReference type="ARBA" id="ARBA00023136"/>
    </source>
</evidence>
<dbReference type="Gene3D" id="1.10.3720.10">
    <property type="entry name" value="MetI-like"/>
    <property type="match status" value="1"/>
</dbReference>
<dbReference type="PANTHER" id="PTHR43744:SF9">
    <property type="entry name" value="POLYGALACTURONAN_RHAMNOGALACTURONAN TRANSPORT SYSTEM PERMEASE PROTEIN YTCP"/>
    <property type="match status" value="1"/>
</dbReference>
<evidence type="ECO:0000256" key="3">
    <source>
        <dbReference type="ARBA" id="ARBA00022475"/>
    </source>
</evidence>
<evidence type="ECO:0000256" key="2">
    <source>
        <dbReference type="ARBA" id="ARBA00022448"/>
    </source>
</evidence>
<evidence type="ECO:0000256" key="5">
    <source>
        <dbReference type="ARBA" id="ARBA00022989"/>
    </source>
</evidence>
<proteinExistence type="predicted"/>
<dbReference type="Proteomes" id="UP000621560">
    <property type="component" value="Unassembled WGS sequence"/>
</dbReference>
<evidence type="ECO:0000256" key="1">
    <source>
        <dbReference type="ARBA" id="ARBA00004651"/>
    </source>
</evidence>
<feature type="domain" description="ABC transmembrane type-1" evidence="8">
    <location>
        <begin position="74"/>
        <end position="274"/>
    </location>
</feature>
<keyword evidence="4 7" id="KW-0812">Transmembrane</keyword>
<dbReference type="PROSITE" id="PS50928">
    <property type="entry name" value="ABC_TM1"/>
    <property type="match status" value="1"/>
</dbReference>
<reference evidence="9" key="1">
    <citation type="submission" date="2020-09" db="EMBL/GenBank/DDBJ databases">
        <title>A novel bacterium of genus Paenibacillus, isolated from South China Sea.</title>
        <authorList>
            <person name="Huang H."/>
            <person name="Mo K."/>
            <person name="Hu Y."/>
        </authorList>
    </citation>
    <scope>NUCLEOTIDE SEQUENCE</scope>
    <source>
        <strain evidence="9">IB182496</strain>
    </source>
</reference>
<feature type="transmembrane region" description="Helical" evidence="7">
    <location>
        <begin position="70"/>
        <end position="99"/>
    </location>
</feature>
<evidence type="ECO:0000313" key="10">
    <source>
        <dbReference type="Proteomes" id="UP000621560"/>
    </source>
</evidence>
<dbReference type="AlphaFoldDB" id="A0A927BYF7"/>